<proteinExistence type="predicted"/>
<dbReference type="EMBL" id="BAFB01000076">
    <property type="protein sequence ID" value="GAB33669.1"/>
    <property type="molecule type" value="Genomic_DNA"/>
</dbReference>
<comment type="caution">
    <text evidence="1">The sequence shown here is derived from an EMBL/GenBank/DDBJ whole genome shotgun (WGS) entry which is preliminary data.</text>
</comment>
<dbReference type="STRING" id="1108044.GOOTI_076_00490"/>
<dbReference type="Gene3D" id="3.40.50.1820">
    <property type="entry name" value="alpha/beta hydrolase"/>
    <property type="match status" value="1"/>
</dbReference>
<dbReference type="InterPro" id="IPR029058">
    <property type="entry name" value="AB_hydrolase_fold"/>
</dbReference>
<dbReference type="Proteomes" id="UP000005038">
    <property type="component" value="Unassembled WGS sequence"/>
</dbReference>
<organism evidence="1 2">
    <name type="scientific">Gordonia otitidis (strain DSM 44809 / CCUG 52243 / JCM 12355 / NBRC 100426 / IFM 10032)</name>
    <dbReference type="NCBI Taxonomy" id="1108044"/>
    <lineage>
        <taxon>Bacteria</taxon>
        <taxon>Bacillati</taxon>
        <taxon>Actinomycetota</taxon>
        <taxon>Actinomycetes</taxon>
        <taxon>Mycobacteriales</taxon>
        <taxon>Gordoniaceae</taxon>
        <taxon>Gordonia</taxon>
    </lineage>
</organism>
<name>H5TJL1_GORO1</name>
<gene>
    <name evidence="1" type="ORF">GOOTI_076_00490</name>
</gene>
<keyword evidence="2" id="KW-1185">Reference proteome</keyword>
<accession>H5TJL1</accession>
<evidence type="ECO:0000313" key="1">
    <source>
        <dbReference type="EMBL" id="GAB33669.1"/>
    </source>
</evidence>
<sequence>MTAGTGLPGKHEQLSDPGIDGDQFALGNQVLLGGAIEFGIDQCTRQMATRLAQLGIPAQVNLRPVGTHSWGYWQDDLHQTWPSIARDIGA</sequence>
<reference evidence="1" key="1">
    <citation type="submission" date="2012-02" db="EMBL/GenBank/DDBJ databases">
        <title>Whole genome shotgun sequence of Gordonia otitidis NBRC 100426.</title>
        <authorList>
            <person name="Yoshida I."/>
            <person name="Hosoyama A."/>
            <person name="Tsuchikane K."/>
            <person name="Katsumata H."/>
            <person name="Yamazaki S."/>
            <person name="Fujita N."/>
        </authorList>
    </citation>
    <scope>NUCLEOTIDE SEQUENCE [LARGE SCALE GENOMIC DNA]</scope>
    <source>
        <strain evidence="1">NBRC 100426</strain>
    </source>
</reference>
<dbReference type="AlphaFoldDB" id="H5TJL1"/>
<evidence type="ECO:0000313" key="2">
    <source>
        <dbReference type="Proteomes" id="UP000005038"/>
    </source>
</evidence>
<dbReference type="GO" id="GO:0016740">
    <property type="term" value="F:transferase activity"/>
    <property type="evidence" value="ECO:0007669"/>
    <property type="project" value="UniProtKB-KW"/>
</dbReference>
<protein>
    <submittedName>
        <fullName evidence="1">Mycolyltransferase</fullName>
    </submittedName>
</protein>